<evidence type="ECO:0000256" key="1">
    <source>
        <dbReference type="ARBA" id="ARBA00008520"/>
    </source>
</evidence>
<keyword evidence="11" id="KW-1185">Reference proteome</keyword>
<dbReference type="Proteomes" id="UP000271678">
    <property type="component" value="Unassembled WGS sequence"/>
</dbReference>
<evidence type="ECO:0000256" key="4">
    <source>
        <dbReference type="ARBA" id="ARBA00022723"/>
    </source>
</evidence>
<feature type="binding site" evidence="8">
    <location>
        <position position="107"/>
    </location>
    <ligand>
        <name>Fe cation</name>
        <dbReference type="ChEBI" id="CHEBI:24875"/>
    </ligand>
</feature>
<dbReference type="OrthoDB" id="9769567at2"/>
<evidence type="ECO:0000256" key="2">
    <source>
        <dbReference type="ARBA" id="ARBA00022448"/>
    </source>
</evidence>
<comment type="similarity">
    <text evidence="1">Belongs to the bacterial solute-binding protein 1 family.</text>
</comment>
<keyword evidence="3" id="KW-0410">Iron transport</keyword>
<dbReference type="Pfam" id="PF13343">
    <property type="entry name" value="SBP_bac_6"/>
    <property type="match status" value="1"/>
</dbReference>
<dbReference type="PROSITE" id="PS51257">
    <property type="entry name" value="PROKAR_LIPOPROTEIN"/>
    <property type="match status" value="1"/>
</dbReference>
<feature type="binding site" evidence="8">
    <location>
        <position position="247"/>
    </location>
    <ligand>
        <name>Fe cation</name>
        <dbReference type="ChEBI" id="CHEBI:24875"/>
    </ligand>
</feature>
<keyword evidence="7" id="KW-0406">Ion transport</keyword>
<feature type="signal peptide" evidence="9">
    <location>
        <begin position="1"/>
        <end position="32"/>
    </location>
</feature>
<protein>
    <submittedName>
        <fullName evidence="10">Extracellular solute-binding protein</fullName>
    </submittedName>
</protein>
<dbReference type="GO" id="GO:0030288">
    <property type="term" value="C:outer membrane-bounded periplasmic space"/>
    <property type="evidence" value="ECO:0007669"/>
    <property type="project" value="TreeGrafter"/>
</dbReference>
<evidence type="ECO:0000313" key="11">
    <source>
        <dbReference type="Proteomes" id="UP000271678"/>
    </source>
</evidence>
<dbReference type="Gene3D" id="3.40.190.10">
    <property type="entry name" value="Periplasmic binding protein-like II"/>
    <property type="match status" value="2"/>
</dbReference>
<feature type="chain" id="PRO_5038599781" evidence="9">
    <location>
        <begin position="33"/>
        <end position="361"/>
    </location>
</feature>
<name>A0A3M9M5P4_9MICO</name>
<gene>
    <name evidence="10" type="ORF">EFY87_13390</name>
</gene>
<dbReference type="AlphaFoldDB" id="A0A3M9M5P4"/>
<dbReference type="PROSITE" id="PS01037">
    <property type="entry name" value="SBP_BACTERIAL_1"/>
    <property type="match status" value="1"/>
</dbReference>
<proteinExistence type="inferred from homology"/>
<dbReference type="InterPro" id="IPR026045">
    <property type="entry name" value="Ferric-bd"/>
</dbReference>
<evidence type="ECO:0000256" key="9">
    <source>
        <dbReference type="SAM" id="SignalP"/>
    </source>
</evidence>
<reference evidence="10 11" key="1">
    <citation type="submission" date="2018-11" db="EMBL/GenBank/DDBJ databases">
        <title>Draft genome of Simplicispira Flexivirga sp. BO-16.</title>
        <authorList>
            <person name="Im W.T."/>
        </authorList>
    </citation>
    <scope>NUCLEOTIDE SEQUENCE [LARGE SCALE GENOMIC DNA]</scope>
    <source>
        <strain evidence="10 11">BO-16</strain>
    </source>
</reference>
<evidence type="ECO:0000256" key="7">
    <source>
        <dbReference type="ARBA" id="ARBA00023065"/>
    </source>
</evidence>
<dbReference type="InterPro" id="IPR006061">
    <property type="entry name" value="SBP_1_CS"/>
</dbReference>
<dbReference type="EMBL" id="RJJQ01000014">
    <property type="protein sequence ID" value="RNI20891.1"/>
    <property type="molecule type" value="Genomic_DNA"/>
</dbReference>
<accession>A0A3M9M5P4</accession>
<dbReference type="GO" id="GO:0006826">
    <property type="term" value="P:iron ion transport"/>
    <property type="evidence" value="ECO:0007669"/>
    <property type="project" value="UniProtKB-KW"/>
</dbReference>
<dbReference type="GO" id="GO:0046872">
    <property type="term" value="F:metal ion binding"/>
    <property type="evidence" value="ECO:0007669"/>
    <property type="project" value="UniProtKB-KW"/>
</dbReference>
<keyword evidence="6 8" id="KW-0408">Iron</keyword>
<dbReference type="SUPFAM" id="SSF53850">
    <property type="entry name" value="Periplasmic binding protein-like II"/>
    <property type="match status" value="1"/>
</dbReference>
<evidence type="ECO:0000256" key="8">
    <source>
        <dbReference type="PIRSR" id="PIRSR002825-1"/>
    </source>
</evidence>
<evidence type="ECO:0000256" key="5">
    <source>
        <dbReference type="ARBA" id="ARBA00022729"/>
    </source>
</evidence>
<comment type="caution">
    <text evidence="10">The sequence shown here is derived from an EMBL/GenBank/DDBJ whole genome shotgun (WGS) entry which is preliminary data.</text>
</comment>
<dbReference type="PIRSF" id="PIRSF002825">
    <property type="entry name" value="CfbpA"/>
    <property type="match status" value="1"/>
</dbReference>
<organism evidence="10 11">
    <name type="scientific">Flexivirga caeni</name>
    <dbReference type="NCBI Taxonomy" id="2294115"/>
    <lineage>
        <taxon>Bacteria</taxon>
        <taxon>Bacillati</taxon>
        <taxon>Actinomycetota</taxon>
        <taxon>Actinomycetes</taxon>
        <taxon>Micrococcales</taxon>
        <taxon>Dermacoccaceae</taxon>
        <taxon>Flexivirga</taxon>
    </lineage>
</organism>
<evidence type="ECO:0000256" key="6">
    <source>
        <dbReference type="ARBA" id="ARBA00023004"/>
    </source>
</evidence>
<sequence length="361" mass="38130">MTRRTAVTHRRVTTLGMSVLAAVLVGSLAACGGSAKGSTATGSGSSLRGQTIVLYSAQHPQTTDAMVAAFEQQTGIHVRIDANDEDVLTAQLEKEGSRSPADVFYTENSNWLQQLADRGMLAKVDSGTLAQVPKADSAADGDWVGVSARISAMIYNPKKISEAQLPKSIMDMADPRYKGKIEIAPAETDFWPIVASVDRAKGSAATLAWLKGLRANAGSNDNVPDNETLTSDVSQGITDFAVINHYYYYRLKAVVSGGTGNAKLAYFAPHDPGFVKAISGAAVLKSSKHQAAAQELLNFMTSKSGQEVLEAGESFEYPVKPGIPANPALPPISSYEPNAFSPADLGTGLQAKDLLQRAGLI</sequence>
<keyword evidence="5 9" id="KW-0732">Signal</keyword>
<dbReference type="PANTHER" id="PTHR30006">
    <property type="entry name" value="THIAMINE-BINDING PERIPLASMIC PROTEIN-RELATED"/>
    <property type="match status" value="1"/>
</dbReference>
<keyword evidence="2" id="KW-0813">Transport</keyword>
<dbReference type="GO" id="GO:0055085">
    <property type="term" value="P:transmembrane transport"/>
    <property type="evidence" value="ECO:0007669"/>
    <property type="project" value="InterPro"/>
</dbReference>
<dbReference type="RefSeq" id="WP_123271985.1">
    <property type="nucleotide sequence ID" value="NZ_RJJQ01000014.1"/>
</dbReference>
<evidence type="ECO:0000256" key="3">
    <source>
        <dbReference type="ARBA" id="ARBA00022496"/>
    </source>
</evidence>
<evidence type="ECO:0000313" key="10">
    <source>
        <dbReference type="EMBL" id="RNI20891.1"/>
    </source>
</evidence>
<feature type="binding site" evidence="8">
    <location>
        <position position="59"/>
    </location>
    <ligand>
        <name>Fe cation</name>
        <dbReference type="ChEBI" id="CHEBI:24875"/>
    </ligand>
</feature>
<dbReference type="PANTHER" id="PTHR30006:SF15">
    <property type="entry name" value="IRON-UTILIZATION PERIPLASMIC PROTEIN"/>
    <property type="match status" value="1"/>
</dbReference>
<keyword evidence="4 8" id="KW-0479">Metal-binding</keyword>
<feature type="binding site" evidence="8">
    <location>
        <position position="246"/>
    </location>
    <ligand>
        <name>Fe cation</name>
        <dbReference type="ChEBI" id="CHEBI:24875"/>
    </ligand>
</feature>